<dbReference type="InterPro" id="IPR002156">
    <property type="entry name" value="RNaseH_domain"/>
</dbReference>
<comment type="caution">
    <text evidence="13">The sequence shown here is derived from an EMBL/GenBank/DDBJ whole genome shotgun (WGS) entry which is preliminary data.</text>
</comment>
<keyword evidence="7 10" id="KW-0255">Endonuclease</keyword>
<dbReference type="PANTHER" id="PTHR10642">
    <property type="entry name" value="RIBONUCLEASE H1"/>
    <property type="match status" value="1"/>
</dbReference>
<evidence type="ECO:0000256" key="2">
    <source>
        <dbReference type="ARBA" id="ARBA00005300"/>
    </source>
</evidence>
<dbReference type="InterPro" id="IPR050092">
    <property type="entry name" value="RNase_H"/>
</dbReference>
<feature type="binding site" evidence="10">
    <location>
        <position position="13"/>
    </location>
    <ligand>
        <name>Mg(2+)</name>
        <dbReference type="ChEBI" id="CHEBI:18420"/>
        <label>1</label>
    </ligand>
</feature>
<evidence type="ECO:0000313" key="13">
    <source>
        <dbReference type="EMBL" id="GCE94693.1"/>
    </source>
</evidence>
<dbReference type="PANTHER" id="PTHR10642:SF26">
    <property type="entry name" value="RIBONUCLEASE H1"/>
    <property type="match status" value="1"/>
</dbReference>
<comment type="cofactor">
    <cofactor evidence="10">
        <name>Mg(2+)</name>
        <dbReference type="ChEBI" id="CHEBI:18420"/>
    </cofactor>
    <text evidence="10">Binds 1 Mg(2+) ion per subunit. May bind a second metal ion at a regulatory site, or after substrate binding.</text>
</comment>
<evidence type="ECO:0000313" key="14">
    <source>
        <dbReference type="Proteomes" id="UP000326169"/>
    </source>
</evidence>
<keyword evidence="5 10" id="KW-0540">Nuclease</keyword>
<keyword evidence="9 10" id="KW-0460">Magnesium</keyword>
<keyword evidence="6 10" id="KW-0479">Metal-binding</keyword>
<dbReference type="EMBL" id="BIMW01000104">
    <property type="protein sequence ID" value="GCE94693.1"/>
    <property type="molecule type" value="Genomic_DNA"/>
</dbReference>
<dbReference type="Gene3D" id="3.30.420.10">
    <property type="entry name" value="Ribonuclease H-like superfamily/Ribonuclease H"/>
    <property type="match status" value="1"/>
</dbReference>
<keyword evidence="10" id="KW-0963">Cytoplasm</keyword>
<dbReference type="PROSITE" id="PS50879">
    <property type="entry name" value="RNASE_H_1"/>
    <property type="match status" value="1"/>
</dbReference>
<evidence type="ECO:0000256" key="8">
    <source>
        <dbReference type="ARBA" id="ARBA00022801"/>
    </source>
</evidence>
<evidence type="ECO:0000256" key="3">
    <source>
        <dbReference type="ARBA" id="ARBA00011245"/>
    </source>
</evidence>
<evidence type="ECO:0000256" key="11">
    <source>
        <dbReference type="SAM" id="MobiDB-lite"/>
    </source>
</evidence>
<evidence type="ECO:0000259" key="12">
    <source>
        <dbReference type="PROSITE" id="PS50879"/>
    </source>
</evidence>
<feature type="binding site" evidence="10">
    <location>
        <position position="73"/>
    </location>
    <ligand>
        <name>Mg(2+)</name>
        <dbReference type="ChEBI" id="CHEBI:18420"/>
        <label>1</label>
    </ligand>
</feature>
<dbReference type="GeneID" id="301683582"/>
<comment type="similarity">
    <text evidence="2 10">Belongs to the RNase H family.</text>
</comment>
<dbReference type="NCBIfam" id="NF001236">
    <property type="entry name" value="PRK00203.1"/>
    <property type="match status" value="1"/>
</dbReference>
<gene>
    <name evidence="10 13" type="primary">rnhA</name>
    <name evidence="13" type="ORF">NIES46_27520</name>
</gene>
<feature type="domain" description="RNase H type-1" evidence="12">
    <location>
        <begin position="4"/>
        <end position="146"/>
    </location>
</feature>
<comment type="function">
    <text evidence="10">Endonuclease that specifically degrades the RNA of RNA-DNA hybrids.</text>
</comment>
<sequence>MNMGLTKVTIYTDGACSGNPGKGGYGAVLMCGSHRKELSGGFRLTTNNRMEMMGAIAALQALKFPCCVTLYSDSKYLVDAMTQGWAKRWQKNGWRRSQKEWAKNPDLWAQLLALCEEHQVRFVWVKGHAGDRENEICDRLAVEATHGDNLPPDLGYENPPLPQDIDSMS</sequence>
<evidence type="ECO:0000256" key="6">
    <source>
        <dbReference type="ARBA" id="ARBA00022723"/>
    </source>
</evidence>
<keyword evidence="8 10" id="KW-0378">Hydrolase</keyword>
<dbReference type="InterPro" id="IPR022892">
    <property type="entry name" value="RNaseHI"/>
</dbReference>
<evidence type="ECO:0000256" key="1">
    <source>
        <dbReference type="ARBA" id="ARBA00000077"/>
    </source>
</evidence>
<dbReference type="HAMAP" id="MF_00042">
    <property type="entry name" value="RNase_H"/>
    <property type="match status" value="1"/>
</dbReference>
<dbReference type="InterPro" id="IPR036397">
    <property type="entry name" value="RNaseH_sf"/>
</dbReference>
<comment type="catalytic activity">
    <reaction evidence="1 10">
        <text>Endonucleolytic cleavage to 5'-phosphomonoester.</text>
        <dbReference type="EC" id="3.1.26.4"/>
    </reaction>
</comment>
<dbReference type="SUPFAM" id="SSF53098">
    <property type="entry name" value="Ribonuclease H-like"/>
    <property type="match status" value="1"/>
</dbReference>
<protein>
    <recommendedName>
        <fullName evidence="4 10">Ribonuclease H</fullName>
        <shortName evidence="10">RNase H</shortName>
        <ecNumber evidence="4 10">3.1.26.4</ecNumber>
    </recommendedName>
</protein>
<evidence type="ECO:0000256" key="10">
    <source>
        <dbReference type="HAMAP-Rule" id="MF_00042"/>
    </source>
</evidence>
<evidence type="ECO:0000256" key="7">
    <source>
        <dbReference type="ARBA" id="ARBA00022759"/>
    </source>
</evidence>
<dbReference type="Pfam" id="PF00075">
    <property type="entry name" value="RNase_H"/>
    <property type="match status" value="1"/>
</dbReference>
<evidence type="ECO:0000256" key="9">
    <source>
        <dbReference type="ARBA" id="ARBA00022842"/>
    </source>
</evidence>
<dbReference type="RefSeq" id="WP_006619818.1">
    <property type="nucleotide sequence ID" value="NZ_BIMW01000104.1"/>
</dbReference>
<dbReference type="Proteomes" id="UP000326169">
    <property type="component" value="Unassembled WGS sequence"/>
</dbReference>
<dbReference type="EC" id="3.1.26.4" evidence="4 10"/>
<feature type="region of interest" description="Disordered" evidence="11">
    <location>
        <begin position="148"/>
        <end position="169"/>
    </location>
</feature>
<proteinExistence type="inferred from homology"/>
<comment type="subunit">
    <text evidence="3 10">Monomer.</text>
</comment>
<name>A0A5M3T4P1_LIMPL</name>
<keyword evidence="14" id="KW-1185">Reference proteome</keyword>
<evidence type="ECO:0000256" key="4">
    <source>
        <dbReference type="ARBA" id="ARBA00012180"/>
    </source>
</evidence>
<feature type="binding site" evidence="10">
    <location>
        <position position="13"/>
    </location>
    <ligand>
        <name>Mg(2+)</name>
        <dbReference type="ChEBI" id="CHEBI:18420"/>
        <label>2</label>
    </ligand>
</feature>
<feature type="binding site" evidence="10">
    <location>
        <position position="51"/>
    </location>
    <ligand>
        <name>Mg(2+)</name>
        <dbReference type="ChEBI" id="CHEBI:18420"/>
        <label>1</label>
    </ligand>
</feature>
<reference evidence="13 14" key="1">
    <citation type="journal article" date="2019" name="J Genomics">
        <title>The Draft Genome of a Hydrogen-producing Cyanobacterium, Arthrospira platensis NIES-46.</title>
        <authorList>
            <person name="Suzuki S."/>
            <person name="Yamaguchi H."/>
            <person name="Kawachi M."/>
        </authorList>
    </citation>
    <scope>NUCLEOTIDE SEQUENCE [LARGE SCALE GENOMIC DNA]</scope>
    <source>
        <strain evidence="13 14">NIES-46</strain>
    </source>
</reference>
<dbReference type="InterPro" id="IPR012337">
    <property type="entry name" value="RNaseH-like_sf"/>
</dbReference>
<evidence type="ECO:0000256" key="5">
    <source>
        <dbReference type="ARBA" id="ARBA00022722"/>
    </source>
</evidence>
<comment type="subcellular location">
    <subcellularLocation>
        <location evidence="10">Cytoplasm</location>
    </subcellularLocation>
</comment>
<dbReference type="CDD" id="cd09278">
    <property type="entry name" value="RNase_HI_prokaryote_like"/>
    <property type="match status" value="1"/>
</dbReference>
<feature type="binding site" evidence="10">
    <location>
        <position position="138"/>
    </location>
    <ligand>
        <name>Mg(2+)</name>
        <dbReference type="ChEBI" id="CHEBI:18420"/>
        <label>2</label>
    </ligand>
</feature>
<accession>A0A5M3T4P1</accession>
<organism evidence="13 14">
    <name type="scientific">Limnospira platensis NIES-46</name>
    <dbReference type="NCBI Taxonomy" id="1236695"/>
    <lineage>
        <taxon>Bacteria</taxon>
        <taxon>Bacillati</taxon>
        <taxon>Cyanobacteriota</taxon>
        <taxon>Cyanophyceae</taxon>
        <taxon>Oscillatoriophycideae</taxon>
        <taxon>Oscillatoriales</taxon>
        <taxon>Sirenicapillariaceae</taxon>
        <taxon>Limnospira</taxon>
    </lineage>
</organism>